<gene>
    <name evidence="2" type="ORF">GCM10022236_47000</name>
</gene>
<dbReference type="RefSeq" id="WP_344809197.1">
    <property type="nucleotide sequence ID" value="NZ_BAABAB010000049.1"/>
</dbReference>
<organism evidence="2 3">
    <name type="scientific">Microlunatus ginsengisoli</name>
    <dbReference type="NCBI Taxonomy" id="363863"/>
    <lineage>
        <taxon>Bacteria</taxon>
        <taxon>Bacillati</taxon>
        <taxon>Actinomycetota</taxon>
        <taxon>Actinomycetes</taxon>
        <taxon>Propionibacteriales</taxon>
        <taxon>Propionibacteriaceae</taxon>
        <taxon>Microlunatus</taxon>
    </lineage>
</organism>
<evidence type="ECO:0000313" key="3">
    <source>
        <dbReference type="Proteomes" id="UP001501490"/>
    </source>
</evidence>
<proteinExistence type="predicted"/>
<evidence type="ECO:0008006" key="4">
    <source>
        <dbReference type="Google" id="ProtNLM"/>
    </source>
</evidence>
<keyword evidence="3" id="KW-1185">Reference proteome</keyword>
<sequence>MSPTASALDHAVGDVVSIDDRTVLMLGQDLDVAANRPDIANVLLHRFNRTLFMIDTGATVGFRRALKSAVDLLGPWDHSRTDRSVSTPGPTSRPGPERSPSVRGGSSAGPSPTAPWP</sequence>
<protein>
    <recommendedName>
        <fullName evidence="4">Metallo-beta-lactamase superfamily protein</fullName>
    </recommendedName>
</protein>
<evidence type="ECO:0000256" key="1">
    <source>
        <dbReference type="SAM" id="MobiDB-lite"/>
    </source>
</evidence>
<accession>A0ABP7ASU7</accession>
<dbReference type="EMBL" id="BAABAB010000049">
    <property type="protein sequence ID" value="GAA3639101.1"/>
    <property type="molecule type" value="Genomic_DNA"/>
</dbReference>
<feature type="region of interest" description="Disordered" evidence="1">
    <location>
        <begin position="73"/>
        <end position="117"/>
    </location>
</feature>
<reference evidence="3" key="1">
    <citation type="journal article" date="2019" name="Int. J. Syst. Evol. Microbiol.">
        <title>The Global Catalogue of Microorganisms (GCM) 10K type strain sequencing project: providing services to taxonomists for standard genome sequencing and annotation.</title>
        <authorList>
            <consortium name="The Broad Institute Genomics Platform"/>
            <consortium name="The Broad Institute Genome Sequencing Center for Infectious Disease"/>
            <person name="Wu L."/>
            <person name="Ma J."/>
        </authorList>
    </citation>
    <scope>NUCLEOTIDE SEQUENCE [LARGE SCALE GENOMIC DNA]</scope>
    <source>
        <strain evidence="3">JCM 16929</strain>
    </source>
</reference>
<dbReference type="Proteomes" id="UP001501490">
    <property type="component" value="Unassembled WGS sequence"/>
</dbReference>
<comment type="caution">
    <text evidence="2">The sequence shown here is derived from an EMBL/GenBank/DDBJ whole genome shotgun (WGS) entry which is preliminary data.</text>
</comment>
<name>A0ABP7ASU7_9ACTN</name>
<evidence type="ECO:0000313" key="2">
    <source>
        <dbReference type="EMBL" id="GAA3639101.1"/>
    </source>
</evidence>